<evidence type="ECO:0000259" key="5">
    <source>
        <dbReference type="Pfam" id="PF00389"/>
    </source>
</evidence>
<dbReference type="InterPro" id="IPR050857">
    <property type="entry name" value="D-2-hydroxyacid_DH"/>
</dbReference>
<evidence type="ECO:0000313" key="8">
    <source>
        <dbReference type="Proteomes" id="UP001220962"/>
    </source>
</evidence>
<reference evidence="7" key="1">
    <citation type="submission" date="2023-02" db="EMBL/GenBank/DDBJ databases">
        <title>Pathogen: clinical or host-associated sample.</title>
        <authorList>
            <person name="Hergert J."/>
            <person name="Casey R."/>
            <person name="Wagner J."/>
            <person name="Young E.L."/>
            <person name="Oakeson K.F."/>
        </authorList>
    </citation>
    <scope>NUCLEOTIDE SEQUENCE</scope>
    <source>
        <strain evidence="7">2022CK-00830</strain>
    </source>
</reference>
<evidence type="ECO:0000256" key="2">
    <source>
        <dbReference type="ARBA" id="ARBA00023002"/>
    </source>
</evidence>
<organism evidence="7 8">
    <name type="scientific">Paenibacillus urinalis</name>
    <dbReference type="NCBI Taxonomy" id="521520"/>
    <lineage>
        <taxon>Bacteria</taxon>
        <taxon>Bacillati</taxon>
        <taxon>Bacillota</taxon>
        <taxon>Bacilli</taxon>
        <taxon>Bacillales</taxon>
        <taxon>Paenibacillaceae</taxon>
        <taxon>Paenibacillus</taxon>
    </lineage>
</organism>
<dbReference type="PANTHER" id="PTHR42789:SF1">
    <property type="entry name" value="D-ISOMER SPECIFIC 2-HYDROXYACID DEHYDROGENASE FAMILY PROTEIN (AFU_ORTHOLOGUE AFUA_6G10090)"/>
    <property type="match status" value="1"/>
</dbReference>
<proteinExistence type="inferred from homology"/>
<dbReference type="GO" id="GO:0016616">
    <property type="term" value="F:oxidoreductase activity, acting on the CH-OH group of donors, NAD or NADP as acceptor"/>
    <property type="evidence" value="ECO:0007669"/>
    <property type="project" value="InterPro"/>
</dbReference>
<feature type="domain" description="D-isomer specific 2-hydroxyacid dehydrogenase NAD-binding" evidence="6">
    <location>
        <begin position="109"/>
        <end position="283"/>
    </location>
</feature>
<keyword evidence="2 4" id="KW-0560">Oxidoreductase</keyword>
<evidence type="ECO:0000256" key="4">
    <source>
        <dbReference type="RuleBase" id="RU003719"/>
    </source>
</evidence>
<dbReference type="CDD" id="cd12173">
    <property type="entry name" value="PGDH_4"/>
    <property type="match status" value="1"/>
</dbReference>
<dbReference type="EMBL" id="CP118101">
    <property type="protein sequence ID" value="WDH84760.1"/>
    <property type="molecule type" value="Genomic_DNA"/>
</dbReference>
<evidence type="ECO:0000256" key="1">
    <source>
        <dbReference type="ARBA" id="ARBA00005854"/>
    </source>
</evidence>
<dbReference type="Gene3D" id="3.40.50.720">
    <property type="entry name" value="NAD(P)-binding Rossmann-like Domain"/>
    <property type="match status" value="2"/>
</dbReference>
<comment type="similarity">
    <text evidence="1 4">Belongs to the D-isomer specific 2-hydroxyacid dehydrogenase family.</text>
</comment>
<evidence type="ECO:0000259" key="6">
    <source>
        <dbReference type="Pfam" id="PF02826"/>
    </source>
</evidence>
<dbReference type="AlphaFoldDB" id="A0AAX3N4K7"/>
<dbReference type="InterPro" id="IPR036291">
    <property type="entry name" value="NAD(P)-bd_dom_sf"/>
</dbReference>
<dbReference type="SUPFAM" id="SSF51735">
    <property type="entry name" value="NAD(P)-binding Rossmann-fold domains"/>
    <property type="match status" value="1"/>
</dbReference>
<accession>A0AAX3N4K7</accession>
<dbReference type="Proteomes" id="UP001220962">
    <property type="component" value="Chromosome"/>
</dbReference>
<dbReference type="Pfam" id="PF02826">
    <property type="entry name" value="2-Hacid_dh_C"/>
    <property type="match status" value="1"/>
</dbReference>
<evidence type="ECO:0000313" key="7">
    <source>
        <dbReference type="EMBL" id="WDH84760.1"/>
    </source>
</evidence>
<dbReference type="InterPro" id="IPR006140">
    <property type="entry name" value="D-isomer_DH_NAD-bd"/>
</dbReference>
<dbReference type="Pfam" id="PF00389">
    <property type="entry name" value="2-Hacid_dh"/>
    <property type="match status" value="1"/>
</dbReference>
<dbReference type="PANTHER" id="PTHR42789">
    <property type="entry name" value="D-ISOMER SPECIFIC 2-HYDROXYACID DEHYDROGENASE FAMILY PROTEIN (AFU_ORTHOLOGUE AFUA_6G10090)"/>
    <property type="match status" value="1"/>
</dbReference>
<sequence>MAKIVIVEAMGETGLERLQKSEYSVIYDPTLWSDHRRLIEASEHAEVLIVRNQTQLTRELLDELPRVKVIGRLGVGLDNIDVEAASSRGIPIVSAKNANAASVAEYVMASILTVSRPLIAATRDVISGGWNRKKFGGKEIQGTTLGLIGVGQVGRLTGSKAQALGLHVIGYDPMYEPGTTTEDEIALKTLEEVLAESDYVSLHVPLLPETRHLIDRTALQRMKSTAYVINTARGGVVHELDLVEALEAGEIAGAVLDVLEQEPPPSDHPLFSVSNCILTPHVAGATEEALNRTSLMVAAEVIKELEGEASEFRVAKVAGSK</sequence>
<name>A0AAX3N4K7_9BACL</name>
<gene>
    <name evidence="7" type="ORF">PUW23_11325</name>
</gene>
<dbReference type="InterPro" id="IPR006139">
    <property type="entry name" value="D-isomer_2_OHA_DH_cat_dom"/>
</dbReference>
<feature type="domain" description="D-isomer specific 2-hydroxyacid dehydrogenase catalytic" evidence="5">
    <location>
        <begin position="4"/>
        <end position="314"/>
    </location>
</feature>
<dbReference type="RefSeq" id="WP_047913994.1">
    <property type="nucleotide sequence ID" value="NZ_CP118101.1"/>
</dbReference>
<dbReference type="GO" id="GO:0051287">
    <property type="term" value="F:NAD binding"/>
    <property type="evidence" value="ECO:0007669"/>
    <property type="project" value="InterPro"/>
</dbReference>
<dbReference type="SUPFAM" id="SSF52283">
    <property type="entry name" value="Formate/glycerate dehydrogenase catalytic domain-like"/>
    <property type="match status" value="1"/>
</dbReference>
<evidence type="ECO:0000256" key="3">
    <source>
        <dbReference type="ARBA" id="ARBA00023027"/>
    </source>
</evidence>
<dbReference type="FunFam" id="3.40.50.720:FF:000203">
    <property type="entry name" value="D-3-phosphoglycerate dehydrogenase (SerA)"/>
    <property type="match status" value="1"/>
</dbReference>
<keyword evidence="3" id="KW-0520">NAD</keyword>
<protein>
    <submittedName>
        <fullName evidence="7">Hydroxyacid dehydrogenase</fullName>
    </submittedName>
</protein>